<evidence type="ECO:0000313" key="2">
    <source>
        <dbReference type="EMBL" id="MPC53283.1"/>
    </source>
</evidence>
<gene>
    <name evidence="2" type="ORF">E2C01_047172</name>
</gene>
<comment type="caution">
    <text evidence="2">The sequence shown here is derived from an EMBL/GenBank/DDBJ whole genome shotgun (WGS) entry which is preliminary data.</text>
</comment>
<evidence type="ECO:0000256" key="1">
    <source>
        <dbReference type="SAM" id="MobiDB-lite"/>
    </source>
</evidence>
<feature type="region of interest" description="Disordered" evidence="1">
    <location>
        <begin position="1"/>
        <end position="61"/>
    </location>
</feature>
<organism evidence="2 3">
    <name type="scientific">Portunus trituberculatus</name>
    <name type="common">Swimming crab</name>
    <name type="synonym">Neptunus trituberculatus</name>
    <dbReference type="NCBI Taxonomy" id="210409"/>
    <lineage>
        <taxon>Eukaryota</taxon>
        <taxon>Metazoa</taxon>
        <taxon>Ecdysozoa</taxon>
        <taxon>Arthropoda</taxon>
        <taxon>Crustacea</taxon>
        <taxon>Multicrustacea</taxon>
        <taxon>Malacostraca</taxon>
        <taxon>Eumalacostraca</taxon>
        <taxon>Eucarida</taxon>
        <taxon>Decapoda</taxon>
        <taxon>Pleocyemata</taxon>
        <taxon>Brachyura</taxon>
        <taxon>Eubrachyura</taxon>
        <taxon>Portunoidea</taxon>
        <taxon>Portunidae</taxon>
        <taxon>Portuninae</taxon>
        <taxon>Portunus</taxon>
    </lineage>
</organism>
<protein>
    <submittedName>
        <fullName evidence="2">Uncharacterized protein</fullName>
    </submittedName>
</protein>
<accession>A0A5B7G7T6</accession>
<sequence length="61" mass="6750">MEYSGPVPHSVLEKDLVMSEEDDQDNDHWPGLPRSAGTRPLLALGTRDSPSSPQPCNRLYS</sequence>
<keyword evidence="3" id="KW-1185">Reference proteome</keyword>
<evidence type="ECO:0000313" key="3">
    <source>
        <dbReference type="Proteomes" id="UP000324222"/>
    </source>
</evidence>
<reference evidence="2 3" key="1">
    <citation type="submission" date="2019-05" db="EMBL/GenBank/DDBJ databases">
        <title>Another draft genome of Portunus trituberculatus and its Hox gene families provides insights of decapod evolution.</title>
        <authorList>
            <person name="Jeong J.-H."/>
            <person name="Song I."/>
            <person name="Kim S."/>
            <person name="Choi T."/>
            <person name="Kim D."/>
            <person name="Ryu S."/>
            <person name="Kim W."/>
        </authorList>
    </citation>
    <scope>NUCLEOTIDE SEQUENCE [LARGE SCALE GENOMIC DNA]</scope>
    <source>
        <tissue evidence="2">Muscle</tissue>
    </source>
</reference>
<dbReference type="Proteomes" id="UP000324222">
    <property type="component" value="Unassembled WGS sequence"/>
</dbReference>
<dbReference type="EMBL" id="VSRR010011504">
    <property type="protein sequence ID" value="MPC53283.1"/>
    <property type="molecule type" value="Genomic_DNA"/>
</dbReference>
<name>A0A5B7G7T6_PORTR</name>
<dbReference type="AlphaFoldDB" id="A0A5B7G7T6"/>
<proteinExistence type="predicted"/>
<feature type="compositionally biased region" description="Polar residues" evidence="1">
    <location>
        <begin position="48"/>
        <end position="61"/>
    </location>
</feature>